<dbReference type="InterPro" id="IPR036890">
    <property type="entry name" value="HATPase_C_sf"/>
</dbReference>
<dbReference type="GO" id="GO:0004673">
    <property type="term" value="F:protein histidine kinase activity"/>
    <property type="evidence" value="ECO:0007669"/>
    <property type="project" value="UniProtKB-EC"/>
</dbReference>
<dbReference type="InterPro" id="IPR036097">
    <property type="entry name" value="HisK_dim/P_sf"/>
</dbReference>
<dbReference type="Gene3D" id="3.30.450.20">
    <property type="entry name" value="PAS domain"/>
    <property type="match status" value="2"/>
</dbReference>
<dbReference type="InterPro" id="IPR000014">
    <property type="entry name" value="PAS"/>
</dbReference>
<keyword evidence="7" id="KW-1133">Transmembrane helix</keyword>
<dbReference type="Proteomes" id="UP001596432">
    <property type="component" value="Unassembled WGS sequence"/>
</dbReference>
<dbReference type="PANTHER" id="PTHR43304">
    <property type="entry name" value="PHYTOCHROME-LIKE PROTEIN CPH1"/>
    <property type="match status" value="1"/>
</dbReference>
<dbReference type="Gene3D" id="1.10.287.130">
    <property type="match status" value="1"/>
</dbReference>
<feature type="transmembrane region" description="Helical" evidence="7">
    <location>
        <begin position="45"/>
        <end position="65"/>
    </location>
</feature>
<name>A0ABD5XZV9_9EURY</name>
<evidence type="ECO:0000256" key="7">
    <source>
        <dbReference type="SAM" id="Phobius"/>
    </source>
</evidence>
<dbReference type="PROSITE" id="PS50113">
    <property type="entry name" value="PAC"/>
    <property type="match status" value="2"/>
</dbReference>
<dbReference type="RefSeq" id="WP_274321739.1">
    <property type="nucleotide sequence ID" value="NZ_CP118158.1"/>
</dbReference>
<dbReference type="InterPro" id="IPR004358">
    <property type="entry name" value="Sig_transdc_His_kin-like_C"/>
</dbReference>
<dbReference type="CDD" id="cd00082">
    <property type="entry name" value="HisKA"/>
    <property type="match status" value="1"/>
</dbReference>
<evidence type="ECO:0000256" key="3">
    <source>
        <dbReference type="ARBA" id="ARBA00022553"/>
    </source>
</evidence>
<evidence type="ECO:0000256" key="5">
    <source>
        <dbReference type="ARBA" id="ARBA00022777"/>
    </source>
</evidence>
<evidence type="ECO:0000259" key="9">
    <source>
        <dbReference type="PROSITE" id="PS50112"/>
    </source>
</evidence>
<evidence type="ECO:0000256" key="6">
    <source>
        <dbReference type="SAM" id="Coils"/>
    </source>
</evidence>
<dbReference type="InterPro" id="IPR005467">
    <property type="entry name" value="His_kinase_dom"/>
</dbReference>
<dbReference type="InterPro" id="IPR052162">
    <property type="entry name" value="Sensor_kinase/Photoreceptor"/>
</dbReference>
<dbReference type="Pfam" id="PF00512">
    <property type="entry name" value="HisKA"/>
    <property type="match status" value="1"/>
</dbReference>
<dbReference type="CDD" id="cd00130">
    <property type="entry name" value="PAS"/>
    <property type="match status" value="1"/>
</dbReference>
<dbReference type="Pfam" id="PF16926">
    <property type="entry name" value="HisKA_4TM"/>
    <property type="match status" value="1"/>
</dbReference>
<evidence type="ECO:0000259" key="8">
    <source>
        <dbReference type="PROSITE" id="PS50109"/>
    </source>
</evidence>
<comment type="caution">
    <text evidence="11">The sequence shown here is derived from an EMBL/GenBank/DDBJ whole genome shotgun (WGS) entry which is preliminary data.</text>
</comment>
<protein>
    <recommendedName>
        <fullName evidence="2">histidine kinase</fullName>
        <ecNumber evidence="2">2.7.13.3</ecNumber>
    </recommendedName>
</protein>
<evidence type="ECO:0000313" key="11">
    <source>
        <dbReference type="EMBL" id="MFC7140643.1"/>
    </source>
</evidence>
<dbReference type="NCBIfam" id="TIGR00229">
    <property type="entry name" value="sensory_box"/>
    <property type="match status" value="2"/>
</dbReference>
<keyword evidence="7" id="KW-0472">Membrane</keyword>
<keyword evidence="12" id="KW-1185">Reference proteome</keyword>
<dbReference type="Pfam" id="PF02518">
    <property type="entry name" value="HATPase_c"/>
    <property type="match status" value="1"/>
</dbReference>
<evidence type="ECO:0000256" key="4">
    <source>
        <dbReference type="ARBA" id="ARBA00022679"/>
    </source>
</evidence>
<keyword evidence="6" id="KW-0175">Coiled coil</keyword>
<evidence type="ECO:0000256" key="1">
    <source>
        <dbReference type="ARBA" id="ARBA00000085"/>
    </source>
</evidence>
<dbReference type="AlphaFoldDB" id="A0ABD5XZV9"/>
<dbReference type="InterPro" id="IPR035965">
    <property type="entry name" value="PAS-like_dom_sf"/>
</dbReference>
<dbReference type="SUPFAM" id="SSF55874">
    <property type="entry name" value="ATPase domain of HSP90 chaperone/DNA topoisomerase II/histidine kinase"/>
    <property type="match status" value="1"/>
</dbReference>
<dbReference type="SMART" id="SM00091">
    <property type="entry name" value="PAS"/>
    <property type="match status" value="2"/>
</dbReference>
<feature type="transmembrane region" description="Helical" evidence="7">
    <location>
        <begin position="110"/>
        <end position="129"/>
    </location>
</feature>
<evidence type="ECO:0000256" key="2">
    <source>
        <dbReference type="ARBA" id="ARBA00012438"/>
    </source>
</evidence>
<feature type="domain" description="PAC" evidence="10">
    <location>
        <begin position="346"/>
        <end position="398"/>
    </location>
</feature>
<dbReference type="FunFam" id="3.30.565.10:FF:000006">
    <property type="entry name" value="Sensor histidine kinase WalK"/>
    <property type="match status" value="1"/>
</dbReference>
<dbReference type="PROSITE" id="PS50109">
    <property type="entry name" value="HIS_KIN"/>
    <property type="match status" value="1"/>
</dbReference>
<feature type="domain" description="PAC" evidence="10">
    <location>
        <begin position="225"/>
        <end position="277"/>
    </location>
</feature>
<feature type="domain" description="Histidine kinase" evidence="8">
    <location>
        <begin position="409"/>
        <end position="622"/>
    </location>
</feature>
<proteinExistence type="predicted"/>
<feature type="transmembrane region" description="Helical" evidence="7">
    <location>
        <begin position="12"/>
        <end position="33"/>
    </location>
</feature>
<feature type="transmembrane region" description="Helical" evidence="7">
    <location>
        <begin position="77"/>
        <end position="98"/>
    </location>
</feature>
<dbReference type="EMBL" id="JBHTAS010000001">
    <property type="protein sequence ID" value="MFC7140643.1"/>
    <property type="molecule type" value="Genomic_DNA"/>
</dbReference>
<dbReference type="PROSITE" id="PS50112">
    <property type="entry name" value="PAS"/>
    <property type="match status" value="1"/>
</dbReference>
<dbReference type="InterPro" id="IPR013656">
    <property type="entry name" value="PAS_4"/>
</dbReference>
<dbReference type="InterPro" id="IPR000700">
    <property type="entry name" value="PAS-assoc_C"/>
</dbReference>
<dbReference type="SMART" id="SM00388">
    <property type="entry name" value="HisKA"/>
    <property type="match status" value="1"/>
</dbReference>
<organism evidence="11 12">
    <name type="scientific">Halosimplex aquaticum</name>
    <dbReference type="NCBI Taxonomy" id="3026162"/>
    <lineage>
        <taxon>Archaea</taxon>
        <taxon>Methanobacteriati</taxon>
        <taxon>Methanobacteriota</taxon>
        <taxon>Stenosarchaea group</taxon>
        <taxon>Halobacteria</taxon>
        <taxon>Halobacteriales</taxon>
        <taxon>Haloarculaceae</taxon>
        <taxon>Halosimplex</taxon>
    </lineage>
</organism>
<sequence length="623" mass="69641">MAGRHRYVSLVGGRRIVAVLGGLYVVFGLGWTLGQIVGTPAISDLIIFVLIAGPGAVLLYVMYRLPRFDIHAEFYPAVARWCLGGLLVMLAVLAFYSLQPNEGIEDLSTVFILTGLAAVAGLAAGIHNAQAETRARELEATIDRLERSNERFERYATIVEAVNDGVYVADEEGTFQMVNDTYASMLGYSLDELVGTDSSALLDDEIADQLDELYRESEREGVEQRAVETRLRTASGEWLPVEATPALLPDDDESDWHRAGIVRDISDRKERERALEKSEQRYRSIVEHFPNGAVGLFDEDLRYTAVGGQMFERLDFDPEDRIGRSFTELHPPGLVAELEPYFHAALEGETNSFEIEFQGRYLYANTLPVTDDTGDVFAGMLLIQDVTERRQYEHMLEESNERLEQFAYAASHDLQEPLRMVSSYLQLIEQRYADALDEDGREFIDFAVDGADRMRDMIEGLLQYSRIDTRGDPFEPVDLDDVLADVRADLQVKIEESGAEITADPLPRVEGDGGQLRQLLQNLLDNAIEYSGDRPPEVHLSAERVGEQWEISVSDEGIGIDPDDEERVFEVFQSLHAREDHSGTGIGLALCERIVERHGGDLWVDSEPGEGSTFTFTLPAAET</sequence>
<dbReference type="Pfam" id="PF08448">
    <property type="entry name" value="PAS_4"/>
    <property type="match status" value="1"/>
</dbReference>
<accession>A0ABD5XZV9</accession>
<evidence type="ECO:0000313" key="12">
    <source>
        <dbReference type="Proteomes" id="UP001596432"/>
    </source>
</evidence>
<dbReference type="InterPro" id="IPR003594">
    <property type="entry name" value="HATPase_dom"/>
</dbReference>
<reference evidence="11 12" key="1">
    <citation type="journal article" date="2019" name="Int. J. Syst. Evol. Microbiol.">
        <title>The Global Catalogue of Microorganisms (GCM) 10K type strain sequencing project: providing services to taxonomists for standard genome sequencing and annotation.</title>
        <authorList>
            <consortium name="The Broad Institute Genomics Platform"/>
            <consortium name="The Broad Institute Genome Sequencing Center for Infectious Disease"/>
            <person name="Wu L."/>
            <person name="Ma J."/>
        </authorList>
    </citation>
    <scope>NUCLEOTIDE SEQUENCE [LARGE SCALE GENOMIC DNA]</scope>
    <source>
        <strain evidence="11 12">XZYJT29</strain>
    </source>
</reference>
<dbReference type="InterPro" id="IPR031623">
    <property type="entry name" value="HisKA_4TM"/>
</dbReference>
<keyword evidence="5" id="KW-0418">Kinase</keyword>
<dbReference type="PRINTS" id="PR00344">
    <property type="entry name" value="BCTRLSENSOR"/>
</dbReference>
<keyword evidence="4" id="KW-0808">Transferase</keyword>
<dbReference type="PANTHER" id="PTHR43304:SF1">
    <property type="entry name" value="PAC DOMAIN-CONTAINING PROTEIN"/>
    <property type="match status" value="1"/>
</dbReference>
<keyword evidence="7" id="KW-0812">Transmembrane</keyword>
<dbReference type="SUPFAM" id="SSF47384">
    <property type="entry name" value="Homodimeric domain of signal transducing histidine kinase"/>
    <property type="match status" value="1"/>
</dbReference>
<dbReference type="Pfam" id="PF13426">
    <property type="entry name" value="PAS_9"/>
    <property type="match status" value="1"/>
</dbReference>
<dbReference type="SMART" id="SM00387">
    <property type="entry name" value="HATPase_c"/>
    <property type="match status" value="1"/>
</dbReference>
<dbReference type="InterPro" id="IPR003661">
    <property type="entry name" value="HisK_dim/P_dom"/>
</dbReference>
<gene>
    <name evidence="11" type="ORF">ACFQMA_12515</name>
</gene>
<keyword evidence="3" id="KW-0597">Phosphoprotein</keyword>
<feature type="coiled-coil region" evidence="6">
    <location>
        <begin position="128"/>
        <end position="155"/>
    </location>
</feature>
<feature type="domain" description="PAS" evidence="9">
    <location>
        <begin position="151"/>
        <end position="234"/>
    </location>
</feature>
<comment type="catalytic activity">
    <reaction evidence="1">
        <text>ATP + protein L-histidine = ADP + protein N-phospho-L-histidine.</text>
        <dbReference type="EC" id="2.7.13.3"/>
    </reaction>
</comment>
<evidence type="ECO:0000259" key="10">
    <source>
        <dbReference type="PROSITE" id="PS50113"/>
    </source>
</evidence>
<dbReference type="Gene3D" id="3.30.565.10">
    <property type="entry name" value="Histidine kinase-like ATPase, C-terminal domain"/>
    <property type="match status" value="1"/>
</dbReference>
<dbReference type="SUPFAM" id="SSF55785">
    <property type="entry name" value="PYP-like sensor domain (PAS domain)"/>
    <property type="match status" value="2"/>
</dbReference>
<dbReference type="EC" id="2.7.13.3" evidence="2"/>
<dbReference type="GeneID" id="78820943"/>